<dbReference type="PANTHER" id="PTHR31672:SF13">
    <property type="entry name" value="F-BOX PROTEIN CPR30-LIKE"/>
    <property type="match status" value="1"/>
</dbReference>
<gene>
    <name evidence="2" type="ORF">T459_07518</name>
</gene>
<accession>A0A2G2ZTW9</accession>
<dbReference type="PROSITE" id="PS50181">
    <property type="entry name" value="FBOX"/>
    <property type="match status" value="1"/>
</dbReference>
<dbReference type="InterPro" id="IPR050796">
    <property type="entry name" value="SCF_F-box_component"/>
</dbReference>
<dbReference type="InterPro" id="IPR001810">
    <property type="entry name" value="F-box_dom"/>
</dbReference>
<dbReference type="CDD" id="cd22157">
    <property type="entry name" value="F-box_AtFBW1-like"/>
    <property type="match status" value="1"/>
</dbReference>
<dbReference type="Gramene" id="PHT85412">
    <property type="protein sequence ID" value="PHT85412"/>
    <property type="gene ID" value="T459_07518"/>
</dbReference>
<organism evidence="2 3">
    <name type="scientific">Capsicum annuum</name>
    <name type="common">Capsicum pepper</name>
    <dbReference type="NCBI Taxonomy" id="4072"/>
    <lineage>
        <taxon>Eukaryota</taxon>
        <taxon>Viridiplantae</taxon>
        <taxon>Streptophyta</taxon>
        <taxon>Embryophyta</taxon>
        <taxon>Tracheophyta</taxon>
        <taxon>Spermatophyta</taxon>
        <taxon>Magnoliopsida</taxon>
        <taxon>eudicotyledons</taxon>
        <taxon>Gunneridae</taxon>
        <taxon>Pentapetalae</taxon>
        <taxon>asterids</taxon>
        <taxon>lamiids</taxon>
        <taxon>Solanales</taxon>
        <taxon>Solanaceae</taxon>
        <taxon>Solanoideae</taxon>
        <taxon>Capsiceae</taxon>
        <taxon>Capsicum</taxon>
    </lineage>
</organism>
<dbReference type="EMBL" id="AYRZ02000003">
    <property type="protein sequence ID" value="PHT85412.1"/>
    <property type="molecule type" value="Genomic_DNA"/>
</dbReference>
<dbReference type="PANTHER" id="PTHR31672">
    <property type="entry name" value="BNACNNG10540D PROTEIN"/>
    <property type="match status" value="1"/>
</dbReference>
<evidence type="ECO:0000313" key="3">
    <source>
        <dbReference type="Proteomes" id="UP000222542"/>
    </source>
</evidence>
<evidence type="ECO:0000313" key="2">
    <source>
        <dbReference type="EMBL" id="PHT85412.1"/>
    </source>
</evidence>
<proteinExistence type="predicted"/>
<dbReference type="Gene3D" id="1.20.1280.50">
    <property type="match status" value="1"/>
</dbReference>
<reference evidence="2 3" key="1">
    <citation type="journal article" date="2014" name="Nat. Genet.">
        <title>Genome sequence of the hot pepper provides insights into the evolution of pungency in Capsicum species.</title>
        <authorList>
            <person name="Kim S."/>
            <person name="Park M."/>
            <person name="Yeom S.I."/>
            <person name="Kim Y.M."/>
            <person name="Lee J.M."/>
            <person name="Lee H.A."/>
            <person name="Seo E."/>
            <person name="Choi J."/>
            <person name="Cheong K."/>
            <person name="Kim K.T."/>
            <person name="Jung K."/>
            <person name="Lee G.W."/>
            <person name="Oh S.K."/>
            <person name="Bae C."/>
            <person name="Kim S.B."/>
            <person name="Lee H.Y."/>
            <person name="Kim S.Y."/>
            <person name="Kim M.S."/>
            <person name="Kang B.C."/>
            <person name="Jo Y.D."/>
            <person name="Yang H.B."/>
            <person name="Jeong H.J."/>
            <person name="Kang W.H."/>
            <person name="Kwon J.K."/>
            <person name="Shin C."/>
            <person name="Lim J.Y."/>
            <person name="Park J.H."/>
            <person name="Huh J.H."/>
            <person name="Kim J.S."/>
            <person name="Kim B.D."/>
            <person name="Cohen O."/>
            <person name="Paran I."/>
            <person name="Suh M.C."/>
            <person name="Lee S.B."/>
            <person name="Kim Y.K."/>
            <person name="Shin Y."/>
            <person name="Noh S.J."/>
            <person name="Park J."/>
            <person name="Seo Y.S."/>
            <person name="Kwon S.Y."/>
            <person name="Kim H.A."/>
            <person name="Park J.M."/>
            <person name="Kim H.J."/>
            <person name="Choi S.B."/>
            <person name="Bosland P.W."/>
            <person name="Reeves G."/>
            <person name="Jo S.H."/>
            <person name="Lee B.W."/>
            <person name="Cho H.T."/>
            <person name="Choi H.S."/>
            <person name="Lee M.S."/>
            <person name="Yu Y."/>
            <person name="Do Choi Y."/>
            <person name="Park B.S."/>
            <person name="van Deynze A."/>
            <person name="Ashrafi H."/>
            <person name="Hill T."/>
            <person name="Kim W.T."/>
            <person name="Pai H.S."/>
            <person name="Ahn H.K."/>
            <person name="Yeam I."/>
            <person name="Giovannoni J.J."/>
            <person name="Rose J.K."/>
            <person name="Sorensen I."/>
            <person name="Lee S.J."/>
            <person name="Kim R.W."/>
            <person name="Choi I.Y."/>
            <person name="Choi B.S."/>
            <person name="Lim J.S."/>
            <person name="Lee Y.H."/>
            <person name="Choi D."/>
        </authorList>
    </citation>
    <scope>NUCLEOTIDE SEQUENCE [LARGE SCALE GENOMIC DNA]</scope>
    <source>
        <strain evidence="3">cv. CM334</strain>
    </source>
</reference>
<dbReference type="Proteomes" id="UP000222542">
    <property type="component" value="Unassembled WGS sequence"/>
</dbReference>
<dbReference type="AlphaFoldDB" id="A0A2G2ZTW9"/>
<dbReference type="Pfam" id="PF00646">
    <property type="entry name" value="F-box"/>
    <property type="match status" value="1"/>
</dbReference>
<keyword evidence="3" id="KW-1185">Reference proteome</keyword>
<evidence type="ECO:0000259" key="1">
    <source>
        <dbReference type="PROSITE" id="PS50181"/>
    </source>
</evidence>
<feature type="domain" description="F-box" evidence="1">
    <location>
        <begin position="1"/>
        <end position="45"/>
    </location>
</feature>
<comment type="caution">
    <text evidence="2">The sequence shown here is derived from an EMBL/GenBank/DDBJ whole genome shotgun (WGS) entry which is preliminary data.</text>
</comment>
<protein>
    <recommendedName>
        <fullName evidence="1">F-box domain-containing protein</fullName>
    </recommendedName>
</protein>
<sequence>MHNNKVPHDIIIEILLKLPAKSLLRFKGVCKSWRSLIEDSRFINLRHDRCKSDINSHKFLMSCKKEDHCYYYSVDAPLQHDSVVSLVDPPNVVSGINYDQLSGVCFSSRNSMLLLIFPYDEVVFVRTIMIIVQEIQNKTCLA</sequence>
<dbReference type="SMART" id="SM00256">
    <property type="entry name" value="FBOX"/>
    <property type="match status" value="1"/>
</dbReference>
<dbReference type="SUPFAM" id="SSF81383">
    <property type="entry name" value="F-box domain"/>
    <property type="match status" value="1"/>
</dbReference>
<name>A0A2G2ZTW9_CAPAN</name>
<reference evidence="2 3" key="2">
    <citation type="journal article" date="2017" name="Genome Biol.">
        <title>New reference genome sequences of hot pepper reveal the massive evolution of plant disease-resistance genes by retroduplication.</title>
        <authorList>
            <person name="Kim S."/>
            <person name="Park J."/>
            <person name="Yeom S.I."/>
            <person name="Kim Y.M."/>
            <person name="Seo E."/>
            <person name="Kim K.T."/>
            <person name="Kim M.S."/>
            <person name="Lee J.M."/>
            <person name="Cheong K."/>
            <person name="Shin H.S."/>
            <person name="Kim S.B."/>
            <person name="Han K."/>
            <person name="Lee J."/>
            <person name="Park M."/>
            <person name="Lee H.A."/>
            <person name="Lee H.Y."/>
            <person name="Lee Y."/>
            <person name="Oh S."/>
            <person name="Lee J.H."/>
            <person name="Choi E."/>
            <person name="Choi E."/>
            <person name="Lee S.E."/>
            <person name="Jeon J."/>
            <person name="Kim H."/>
            <person name="Choi G."/>
            <person name="Song H."/>
            <person name="Lee J."/>
            <person name="Lee S.C."/>
            <person name="Kwon J.K."/>
            <person name="Lee H.Y."/>
            <person name="Koo N."/>
            <person name="Hong Y."/>
            <person name="Kim R.W."/>
            <person name="Kang W.H."/>
            <person name="Huh J.H."/>
            <person name="Kang B.C."/>
            <person name="Yang T.J."/>
            <person name="Lee Y.H."/>
            <person name="Bennetzen J.L."/>
            <person name="Choi D."/>
        </authorList>
    </citation>
    <scope>NUCLEOTIDE SEQUENCE [LARGE SCALE GENOMIC DNA]</scope>
    <source>
        <strain evidence="3">cv. CM334</strain>
    </source>
</reference>
<dbReference type="InterPro" id="IPR036047">
    <property type="entry name" value="F-box-like_dom_sf"/>
</dbReference>